<sequence>MGRMRVTIYQKIQVLTLFQAGLSYSDIRKQLGVSNGCISNVVEKDKLKLSLKNRPGQGRKKSTTPKEDRYLLNIMKKDREKSSRQLASDWFLSNGKSISPCTVRRRLLNAGYRSYTTKRKPYRKPRHCSSRLRFSETYSDWNFSDWKTVIFSDECHFEVFNRKNRSYVRRLPTEADKPFCFRPRVQGGGGSISVWGAMTAKGVGPLVFYDGRMNGNNYIDTIKNELPPYIKKNFDGSDPWYYVQDNAPCHKSEYSMKWFRKNKINLMDWPAVSPDFNVIENLWDIIDKKLISYRVTNVNDLQQAIIKLWKEIPPLTCEDLVRSMPRRMKQSIRVKGNTSSKY</sequence>
<dbReference type="GO" id="GO:0003677">
    <property type="term" value="F:DNA binding"/>
    <property type="evidence" value="ECO:0007669"/>
    <property type="project" value="InterPro"/>
</dbReference>
<dbReference type="GO" id="GO:0015074">
    <property type="term" value="P:DNA integration"/>
    <property type="evidence" value="ECO:0007669"/>
    <property type="project" value="InterPro"/>
</dbReference>
<dbReference type="Gene3D" id="1.10.10.60">
    <property type="entry name" value="Homeodomain-like"/>
    <property type="match status" value="1"/>
</dbReference>
<reference evidence="4" key="1">
    <citation type="submission" date="2021-02" db="EMBL/GenBank/DDBJ databases">
        <authorList>
            <person name="Nowell W R."/>
        </authorList>
    </citation>
    <scope>NUCLEOTIDE SEQUENCE</scope>
</reference>
<feature type="domain" description="Transposase Tc1-like" evidence="1">
    <location>
        <begin position="68"/>
        <end position="139"/>
    </location>
</feature>
<proteinExistence type="predicted"/>
<dbReference type="PANTHER" id="PTHR46068">
    <property type="entry name" value="PROTEIN CBG27172"/>
    <property type="match status" value="1"/>
</dbReference>
<dbReference type="Pfam" id="PF01498">
    <property type="entry name" value="HTH_Tnp_Tc3_2"/>
    <property type="match status" value="1"/>
</dbReference>
<dbReference type="Gene3D" id="3.30.420.10">
    <property type="entry name" value="Ribonuclease H-like superfamily/Ribonuclease H"/>
    <property type="match status" value="1"/>
</dbReference>
<dbReference type="OrthoDB" id="10036180at2759"/>
<gene>
    <name evidence="3" type="ORF">EDS130_LOCUS43245</name>
    <name evidence="4" type="ORF">XAT740_LOCUS53600</name>
</gene>
<dbReference type="Proteomes" id="UP000663852">
    <property type="component" value="Unassembled WGS sequence"/>
</dbReference>
<dbReference type="PANTHER" id="PTHR46068:SF1">
    <property type="entry name" value="TRANSPOSASE IS30-LIKE HTH DOMAIN-CONTAINING PROTEIN"/>
    <property type="match status" value="1"/>
</dbReference>
<dbReference type="InterPro" id="IPR038717">
    <property type="entry name" value="Tc1-like_DDE_dom"/>
</dbReference>
<evidence type="ECO:0000313" key="5">
    <source>
        <dbReference type="Proteomes" id="UP000663828"/>
    </source>
</evidence>
<evidence type="ECO:0000259" key="1">
    <source>
        <dbReference type="Pfam" id="PF01498"/>
    </source>
</evidence>
<dbReference type="AlphaFoldDB" id="A0A816E3Y2"/>
<comment type="caution">
    <text evidence="4">The sequence shown here is derived from an EMBL/GenBank/DDBJ whole genome shotgun (WGS) entry which is preliminary data.</text>
</comment>
<dbReference type="InterPro" id="IPR047655">
    <property type="entry name" value="Transpos_IS630-like"/>
</dbReference>
<evidence type="ECO:0000259" key="2">
    <source>
        <dbReference type="Pfam" id="PF13358"/>
    </source>
</evidence>
<evidence type="ECO:0008006" key="6">
    <source>
        <dbReference type="Google" id="ProtNLM"/>
    </source>
</evidence>
<evidence type="ECO:0000313" key="4">
    <source>
        <dbReference type="EMBL" id="CAF1642703.1"/>
    </source>
</evidence>
<dbReference type="InterPro" id="IPR009057">
    <property type="entry name" value="Homeodomain-like_sf"/>
</dbReference>
<organism evidence="4 5">
    <name type="scientific">Adineta ricciae</name>
    <name type="common">Rotifer</name>
    <dbReference type="NCBI Taxonomy" id="249248"/>
    <lineage>
        <taxon>Eukaryota</taxon>
        <taxon>Metazoa</taxon>
        <taxon>Spiralia</taxon>
        <taxon>Gnathifera</taxon>
        <taxon>Rotifera</taxon>
        <taxon>Eurotatoria</taxon>
        <taxon>Bdelloidea</taxon>
        <taxon>Adinetida</taxon>
        <taxon>Adinetidae</taxon>
        <taxon>Adineta</taxon>
    </lineage>
</organism>
<dbReference type="InterPro" id="IPR036397">
    <property type="entry name" value="RNaseH_sf"/>
</dbReference>
<keyword evidence="5" id="KW-1185">Reference proteome</keyword>
<accession>A0A816E3Y2</accession>
<protein>
    <recommendedName>
        <fullName evidence="6">Transposase</fullName>
    </recommendedName>
</protein>
<dbReference type="GO" id="GO:0006313">
    <property type="term" value="P:DNA transposition"/>
    <property type="evidence" value="ECO:0007669"/>
    <property type="project" value="InterPro"/>
</dbReference>
<dbReference type="Proteomes" id="UP000663828">
    <property type="component" value="Unassembled WGS sequence"/>
</dbReference>
<evidence type="ECO:0000313" key="3">
    <source>
        <dbReference type="EMBL" id="CAF1510979.1"/>
    </source>
</evidence>
<dbReference type="EMBL" id="CAJNOJ010000694">
    <property type="protein sequence ID" value="CAF1510979.1"/>
    <property type="molecule type" value="Genomic_DNA"/>
</dbReference>
<name>A0A816E3Y2_ADIRI</name>
<dbReference type="NCBIfam" id="NF033545">
    <property type="entry name" value="transpos_IS630"/>
    <property type="match status" value="1"/>
</dbReference>
<dbReference type="SUPFAM" id="SSF46689">
    <property type="entry name" value="Homeodomain-like"/>
    <property type="match status" value="1"/>
</dbReference>
<dbReference type="InterPro" id="IPR002492">
    <property type="entry name" value="Transposase_Tc1-like"/>
</dbReference>
<feature type="domain" description="Tc1-like transposase DDE" evidence="2">
    <location>
        <begin position="149"/>
        <end position="301"/>
    </location>
</feature>
<dbReference type="EMBL" id="CAJNOR010009254">
    <property type="protein sequence ID" value="CAF1642703.1"/>
    <property type="molecule type" value="Genomic_DNA"/>
</dbReference>
<dbReference type="Pfam" id="PF13358">
    <property type="entry name" value="DDE_3"/>
    <property type="match status" value="1"/>
</dbReference>